<gene>
    <name evidence="3" type="ORF">URODEC1_LOCUS11772</name>
</gene>
<evidence type="ECO:0000313" key="4">
    <source>
        <dbReference type="Proteomes" id="UP001497457"/>
    </source>
</evidence>
<evidence type="ECO:0000313" key="3">
    <source>
        <dbReference type="EMBL" id="CAL4905668.1"/>
    </source>
</evidence>
<reference evidence="3 4" key="2">
    <citation type="submission" date="2024-10" db="EMBL/GenBank/DDBJ databases">
        <authorList>
            <person name="Ryan C."/>
        </authorList>
    </citation>
    <scope>NUCLEOTIDE SEQUENCE [LARGE SCALE GENOMIC DNA]</scope>
</reference>
<dbReference type="PANTHER" id="PTHR33086:SF46">
    <property type="entry name" value="EXPRESSED PROTEIN"/>
    <property type="match status" value="1"/>
</dbReference>
<protein>
    <recommendedName>
        <fullName evidence="5">DUF1618 domain-containing protein</fullName>
    </recommendedName>
</protein>
<feature type="coiled-coil region" evidence="1">
    <location>
        <begin position="413"/>
        <end position="440"/>
    </location>
</feature>
<feature type="compositionally biased region" description="Basic and acidic residues" evidence="2">
    <location>
        <begin position="216"/>
        <end position="229"/>
    </location>
</feature>
<accession>A0ABC8WAU1</accession>
<evidence type="ECO:0000256" key="2">
    <source>
        <dbReference type="SAM" id="MobiDB-lite"/>
    </source>
</evidence>
<dbReference type="PANTHER" id="PTHR33086">
    <property type="entry name" value="OS05G0468200 PROTEIN-RELATED"/>
    <property type="match status" value="1"/>
</dbReference>
<keyword evidence="4" id="KW-1185">Reference proteome</keyword>
<feature type="region of interest" description="Disordered" evidence="2">
    <location>
        <begin position="203"/>
        <end position="242"/>
    </location>
</feature>
<sequence length="454" mass="50669">MPWPAAQERWSILAVIPKVVPTPETKKGKRRPAITISVDLNKPPNASILTVPRRVSSAPNNIWYPCIAAADPSGLLLLRATEPFTSFSCMCTGKVAAIPWHFQTMCLHGKNAGLLRRGRRDCMVAELRPTHDGTGRATLLCFTAGKYNNWVEKQLTYSPPFDRHYFAEGVISHGGMLWWVDLSYGILACARAALCRTTVGPRRAAARGSHQPRHLPLREGERREAEARTNPRRPQCAGGHRVGACRPGSGGGLVPSFHERTVAMADVWDDQSYKDTSLPQSIPTLALIHPMNPDKVYFFISSCIFAVDLRRKKVVEFGEFSMPKLPPHLKRSSHFVHVWKNDPSCRPDVLPSCFNKDNFSIGPDTKKLIKRFEAAHRRATAAKPVTFPAAQSRLTTANPVATHGNGMRLKAIRDHESREMEELQAKRMKFEAVLSEAVESHKKFKTMKEGDMSP</sequence>
<proteinExistence type="predicted"/>
<dbReference type="EMBL" id="OZ075122">
    <property type="protein sequence ID" value="CAL4905668.1"/>
    <property type="molecule type" value="Genomic_DNA"/>
</dbReference>
<reference evidence="4" key="1">
    <citation type="submission" date="2024-06" db="EMBL/GenBank/DDBJ databases">
        <authorList>
            <person name="Ryan C."/>
        </authorList>
    </citation>
    <scope>NUCLEOTIDE SEQUENCE [LARGE SCALE GENOMIC DNA]</scope>
</reference>
<evidence type="ECO:0000256" key="1">
    <source>
        <dbReference type="SAM" id="Coils"/>
    </source>
</evidence>
<organism evidence="3 4">
    <name type="scientific">Urochloa decumbens</name>
    <dbReference type="NCBI Taxonomy" id="240449"/>
    <lineage>
        <taxon>Eukaryota</taxon>
        <taxon>Viridiplantae</taxon>
        <taxon>Streptophyta</taxon>
        <taxon>Embryophyta</taxon>
        <taxon>Tracheophyta</taxon>
        <taxon>Spermatophyta</taxon>
        <taxon>Magnoliopsida</taxon>
        <taxon>Liliopsida</taxon>
        <taxon>Poales</taxon>
        <taxon>Poaceae</taxon>
        <taxon>PACMAD clade</taxon>
        <taxon>Panicoideae</taxon>
        <taxon>Panicodae</taxon>
        <taxon>Paniceae</taxon>
        <taxon>Melinidinae</taxon>
        <taxon>Urochloa</taxon>
    </lineage>
</organism>
<name>A0ABC8WAU1_9POAL</name>
<dbReference type="Proteomes" id="UP001497457">
    <property type="component" value="Chromosome 12b"/>
</dbReference>
<keyword evidence="1" id="KW-0175">Coiled coil</keyword>
<evidence type="ECO:0008006" key="5">
    <source>
        <dbReference type="Google" id="ProtNLM"/>
    </source>
</evidence>
<dbReference type="AlphaFoldDB" id="A0ABC8WAU1"/>